<dbReference type="Gene3D" id="1.10.287.110">
    <property type="entry name" value="DnaJ domain"/>
    <property type="match status" value="1"/>
</dbReference>
<feature type="region of interest" description="Disordered" evidence="1">
    <location>
        <begin position="26"/>
        <end position="54"/>
    </location>
</feature>
<feature type="domain" description="J" evidence="3">
    <location>
        <begin position="76"/>
        <end position="141"/>
    </location>
</feature>
<organism evidence="4 5">
    <name type="scientific">Cyphellophora europaea (strain CBS 101466)</name>
    <name type="common">Phialophora europaea</name>
    <dbReference type="NCBI Taxonomy" id="1220924"/>
    <lineage>
        <taxon>Eukaryota</taxon>
        <taxon>Fungi</taxon>
        <taxon>Dikarya</taxon>
        <taxon>Ascomycota</taxon>
        <taxon>Pezizomycotina</taxon>
        <taxon>Eurotiomycetes</taxon>
        <taxon>Chaetothyriomycetidae</taxon>
        <taxon>Chaetothyriales</taxon>
        <taxon>Cyphellophoraceae</taxon>
        <taxon>Cyphellophora</taxon>
    </lineage>
</organism>
<evidence type="ECO:0000313" key="4">
    <source>
        <dbReference type="EMBL" id="ETN46627.1"/>
    </source>
</evidence>
<dbReference type="SMART" id="SM00271">
    <property type="entry name" value="DnaJ"/>
    <property type="match status" value="1"/>
</dbReference>
<dbReference type="Proteomes" id="UP000030752">
    <property type="component" value="Unassembled WGS sequence"/>
</dbReference>
<dbReference type="RefSeq" id="XP_008711339.1">
    <property type="nucleotide sequence ID" value="XM_008713117.1"/>
</dbReference>
<dbReference type="VEuPathDB" id="FungiDB:HMPREF1541_00813"/>
<sequence length="317" mass="35216">MLCRPRPLHHLPTHISLYPPHLRHTRTWHSPSAPSLHRSPPQNHYRRRHDPSHSQRCRVFFSTTPLHRQHQEQPQNHYEVLGVDPSITPPELKKRFYALSRSHHPDLHPSDPTAVQRFQQISESYSTLADPSKRARYDRDVMRTSRHAGAHQQQQQQQQRGGTYAGSRAPTGLSKRQSAFRGPPPSYFRQGGGGSYDPHVNPHARGATAGEATGANAGAGARGGGVWGDPNEFDSRGVHRTQSHEDRKRNARRARAMAQAQALAEEDGDFWARFVIVSCVLLAGITIASLVVNASSSGKNAGGMVRADGSRREKKAP</sequence>
<keyword evidence="2" id="KW-0472">Membrane</keyword>
<proteinExistence type="predicted"/>
<dbReference type="InterPro" id="IPR001623">
    <property type="entry name" value="DnaJ_domain"/>
</dbReference>
<dbReference type="HOGENOM" id="CLU_050546_2_0_1"/>
<dbReference type="EMBL" id="KB822711">
    <property type="protein sequence ID" value="ETN46627.1"/>
    <property type="molecule type" value="Genomic_DNA"/>
</dbReference>
<dbReference type="PROSITE" id="PS00636">
    <property type="entry name" value="DNAJ_1"/>
    <property type="match status" value="1"/>
</dbReference>
<name>W2SD42_CYPE1</name>
<dbReference type="OrthoDB" id="10250354at2759"/>
<feature type="compositionally biased region" description="Basic and acidic residues" evidence="1">
    <location>
        <begin position="233"/>
        <end position="248"/>
    </location>
</feature>
<dbReference type="PRINTS" id="PR00625">
    <property type="entry name" value="JDOMAIN"/>
</dbReference>
<dbReference type="SUPFAM" id="SSF46565">
    <property type="entry name" value="Chaperone J-domain"/>
    <property type="match status" value="1"/>
</dbReference>
<keyword evidence="2" id="KW-0812">Transmembrane</keyword>
<reference evidence="4 5" key="1">
    <citation type="submission" date="2013-03" db="EMBL/GenBank/DDBJ databases">
        <title>The Genome Sequence of Phialophora europaea CBS 101466.</title>
        <authorList>
            <consortium name="The Broad Institute Genomics Platform"/>
            <person name="Cuomo C."/>
            <person name="de Hoog S."/>
            <person name="Gorbushina A."/>
            <person name="Walker B."/>
            <person name="Young S.K."/>
            <person name="Zeng Q."/>
            <person name="Gargeya S."/>
            <person name="Fitzgerald M."/>
            <person name="Haas B."/>
            <person name="Abouelleil A."/>
            <person name="Allen A.W."/>
            <person name="Alvarado L."/>
            <person name="Arachchi H.M."/>
            <person name="Berlin A.M."/>
            <person name="Chapman S.B."/>
            <person name="Gainer-Dewar J."/>
            <person name="Goldberg J."/>
            <person name="Griggs A."/>
            <person name="Gujja S."/>
            <person name="Hansen M."/>
            <person name="Howarth C."/>
            <person name="Imamovic A."/>
            <person name="Ireland A."/>
            <person name="Larimer J."/>
            <person name="McCowan C."/>
            <person name="Murphy C."/>
            <person name="Pearson M."/>
            <person name="Poon T.W."/>
            <person name="Priest M."/>
            <person name="Roberts A."/>
            <person name="Saif S."/>
            <person name="Shea T."/>
            <person name="Sisk P."/>
            <person name="Sykes S."/>
            <person name="Wortman J."/>
            <person name="Nusbaum C."/>
            <person name="Birren B."/>
        </authorList>
    </citation>
    <scope>NUCLEOTIDE SEQUENCE [LARGE SCALE GENOMIC DNA]</scope>
    <source>
        <strain evidence="4 5">CBS 101466</strain>
    </source>
</reference>
<dbReference type="InterPro" id="IPR036869">
    <property type="entry name" value="J_dom_sf"/>
</dbReference>
<feature type="compositionally biased region" description="Basic and acidic residues" evidence="1">
    <location>
        <begin position="308"/>
        <end position="317"/>
    </location>
</feature>
<protein>
    <recommendedName>
        <fullName evidence="3">J domain-containing protein</fullName>
    </recommendedName>
</protein>
<gene>
    <name evidence="4" type="ORF">HMPREF1541_00813</name>
</gene>
<dbReference type="PROSITE" id="PS50076">
    <property type="entry name" value="DNAJ_2"/>
    <property type="match status" value="1"/>
</dbReference>
<dbReference type="InterPro" id="IPR018253">
    <property type="entry name" value="DnaJ_domain_CS"/>
</dbReference>
<evidence type="ECO:0000256" key="2">
    <source>
        <dbReference type="SAM" id="Phobius"/>
    </source>
</evidence>
<dbReference type="PANTHER" id="PTHR44873">
    <property type="entry name" value="DNAJ HOMOLOG SUBFAMILY C MEMBER 30, MITOCHONDRIAL"/>
    <property type="match status" value="1"/>
</dbReference>
<feature type="region of interest" description="Disordered" evidence="1">
    <location>
        <begin position="298"/>
        <end position="317"/>
    </location>
</feature>
<accession>W2SD42</accession>
<feature type="transmembrane region" description="Helical" evidence="2">
    <location>
        <begin position="270"/>
        <end position="292"/>
    </location>
</feature>
<dbReference type="InParanoid" id="W2SD42"/>
<dbReference type="GeneID" id="19968152"/>
<dbReference type="Pfam" id="PF00226">
    <property type="entry name" value="DnaJ"/>
    <property type="match status" value="1"/>
</dbReference>
<feature type="compositionally biased region" description="Low complexity" evidence="1">
    <location>
        <begin position="204"/>
        <end position="219"/>
    </location>
</feature>
<keyword evidence="5" id="KW-1185">Reference proteome</keyword>
<keyword evidence="2" id="KW-1133">Transmembrane helix</keyword>
<evidence type="ECO:0000256" key="1">
    <source>
        <dbReference type="SAM" id="MobiDB-lite"/>
    </source>
</evidence>
<evidence type="ECO:0000259" key="3">
    <source>
        <dbReference type="PROSITE" id="PS50076"/>
    </source>
</evidence>
<dbReference type="STRING" id="1220924.W2SD42"/>
<dbReference type="AlphaFoldDB" id="W2SD42"/>
<dbReference type="eggNOG" id="KOG0715">
    <property type="taxonomic scope" value="Eukaryota"/>
</dbReference>
<dbReference type="CDD" id="cd06257">
    <property type="entry name" value="DnaJ"/>
    <property type="match status" value="1"/>
</dbReference>
<feature type="region of interest" description="Disordered" evidence="1">
    <location>
        <begin position="143"/>
        <end position="252"/>
    </location>
</feature>
<dbReference type="InterPro" id="IPR053025">
    <property type="entry name" value="Mito_ATP_Synthase-Asso"/>
</dbReference>
<dbReference type="PANTHER" id="PTHR44873:SF1">
    <property type="entry name" value="DNAJ HOMOLOG SUBFAMILY C MEMBER 30, MITOCHONDRIAL"/>
    <property type="match status" value="1"/>
</dbReference>
<evidence type="ECO:0000313" key="5">
    <source>
        <dbReference type="Proteomes" id="UP000030752"/>
    </source>
</evidence>